<protein>
    <recommendedName>
        <fullName evidence="1">Polysaccharide pyruvyl transferase domain-containing protein</fullName>
    </recommendedName>
</protein>
<gene>
    <name evidence="2" type="ordered locus">Sgly_1607</name>
</gene>
<organism evidence="2 3">
    <name type="scientific">Syntrophobotulus glycolicus (strain DSM 8271 / FlGlyR)</name>
    <dbReference type="NCBI Taxonomy" id="645991"/>
    <lineage>
        <taxon>Bacteria</taxon>
        <taxon>Bacillati</taxon>
        <taxon>Bacillota</taxon>
        <taxon>Clostridia</taxon>
        <taxon>Eubacteriales</taxon>
        <taxon>Desulfitobacteriaceae</taxon>
        <taxon>Syntrophobotulus</taxon>
    </lineage>
</organism>
<keyword evidence="3" id="KW-1185">Reference proteome</keyword>
<sequence length="356" mass="40926">MKIGIMSMQRIKNYGSFLQAFGLKMTLENLGHEVIFVDYKIEKPIVSYKEKGIIYRIVRKAYRIINKIILRKETLSSLFDKKYFSMLGLSKHRIYRTKVDVLVIGSDEVFNCLQTNPDVGYSKELFGKDNNAGKVISYAASFGHTTIKGLGKYGIDSEISQMLTSFSRISVRDNNSYEIVKNLTGKPPVINVDPVMISDFDKLIPPQLSLDNYILIYAYGDRISSEVEINAIKRFAEKYNKKTVSIGTHQKWTDLKLEADPFELLAYVKGADYIITDTFHGTIYSIKYNIPFITIIRESNKQKLSDLLQRFSVDDRELKDINELENILLNPINFDKVNDIIGLETEKSKKYLKENI</sequence>
<dbReference type="RefSeq" id="WP_013624775.1">
    <property type="nucleotide sequence ID" value="NC_015172.1"/>
</dbReference>
<dbReference type="HOGENOM" id="CLU_025617_1_0_9"/>
<dbReference type="AlphaFoldDB" id="F0SY70"/>
<dbReference type="InterPro" id="IPR007345">
    <property type="entry name" value="Polysacch_pyruvyl_Trfase"/>
</dbReference>
<reference evidence="2 3" key="1">
    <citation type="journal article" date="2011" name="Stand. Genomic Sci.">
        <title>Complete genome sequence of Syntrophobotulus glycolicus type strain (FlGlyR).</title>
        <authorList>
            <person name="Han C."/>
            <person name="Mwirichia R."/>
            <person name="Chertkov O."/>
            <person name="Held B."/>
            <person name="Lapidus A."/>
            <person name="Nolan M."/>
            <person name="Lucas S."/>
            <person name="Hammon N."/>
            <person name="Deshpande S."/>
            <person name="Cheng J.F."/>
            <person name="Tapia R."/>
            <person name="Goodwin L."/>
            <person name="Pitluck S."/>
            <person name="Huntemann M."/>
            <person name="Liolios K."/>
            <person name="Ivanova N."/>
            <person name="Pagani I."/>
            <person name="Mavromatis K."/>
            <person name="Ovchinikova G."/>
            <person name="Pati A."/>
            <person name="Chen A."/>
            <person name="Palaniappan K."/>
            <person name="Land M."/>
            <person name="Hauser L."/>
            <person name="Brambilla E.M."/>
            <person name="Rohde M."/>
            <person name="Spring S."/>
            <person name="Sikorski J."/>
            <person name="Goker M."/>
            <person name="Woyke T."/>
            <person name="Bristow J."/>
            <person name="Eisen J.A."/>
            <person name="Markowitz V."/>
            <person name="Hugenholtz P."/>
            <person name="Kyrpides N.C."/>
            <person name="Klenk H.P."/>
            <person name="Detter J.C."/>
        </authorList>
    </citation>
    <scope>NUCLEOTIDE SEQUENCE [LARGE SCALE GENOMIC DNA]</scope>
    <source>
        <strain evidence="3">DSM 8271 / FlGlyR</strain>
    </source>
</reference>
<evidence type="ECO:0000313" key="3">
    <source>
        <dbReference type="Proteomes" id="UP000007488"/>
    </source>
</evidence>
<dbReference type="STRING" id="645991.Sgly_1607"/>
<dbReference type="Proteomes" id="UP000007488">
    <property type="component" value="Chromosome"/>
</dbReference>
<evidence type="ECO:0000313" key="2">
    <source>
        <dbReference type="EMBL" id="ADY55905.1"/>
    </source>
</evidence>
<proteinExistence type="predicted"/>
<evidence type="ECO:0000259" key="1">
    <source>
        <dbReference type="Pfam" id="PF04230"/>
    </source>
</evidence>
<dbReference type="OrthoDB" id="9799278at2"/>
<feature type="domain" description="Polysaccharide pyruvyl transferase" evidence="1">
    <location>
        <begin position="13"/>
        <end position="296"/>
    </location>
</feature>
<dbReference type="Pfam" id="PF04230">
    <property type="entry name" value="PS_pyruv_trans"/>
    <property type="match status" value="1"/>
</dbReference>
<dbReference type="KEGG" id="sgy:Sgly_1607"/>
<reference evidence="3" key="2">
    <citation type="submission" date="2011-02" db="EMBL/GenBank/DDBJ databases">
        <title>The complete genome of Syntrophobotulus glycolicus DSM 8271.</title>
        <authorList>
            <person name="Lucas S."/>
            <person name="Copeland A."/>
            <person name="Lapidus A."/>
            <person name="Bruce D."/>
            <person name="Goodwin L."/>
            <person name="Pitluck S."/>
            <person name="Kyrpides N."/>
            <person name="Mavromatis K."/>
            <person name="Pagani I."/>
            <person name="Ivanova N."/>
            <person name="Mikhailova N."/>
            <person name="Chertkov O."/>
            <person name="Held B."/>
            <person name="Detter J.C."/>
            <person name="Tapia R."/>
            <person name="Han C."/>
            <person name="Land M."/>
            <person name="Hauser L."/>
            <person name="Markowitz V."/>
            <person name="Cheng J.-F."/>
            <person name="Hugenholtz P."/>
            <person name="Woyke T."/>
            <person name="Wu D."/>
            <person name="Spring S."/>
            <person name="Schroeder M."/>
            <person name="Brambilla E."/>
            <person name="Klenk H.-P."/>
            <person name="Eisen J.A."/>
        </authorList>
    </citation>
    <scope>NUCLEOTIDE SEQUENCE [LARGE SCALE GENOMIC DNA]</scope>
    <source>
        <strain evidence="3">DSM 8271 / FlGlyR</strain>
    </source>
</reference>
<accession>F0SY70</accession>
<dbReference type="EMBL" id="CP002547">
    <property type="protein sequence ID" value="ADY55905.1"/>
    <property type="molecule type" value="Genomic_DNA"/>
</dbReference>
<dbReference type="eggNOG" id="COG2327">
    <property type="taxonomic scope" value="Bacteria"/>
</dbReference>
<name>F0SY70_SYNGF</name>